<feature type="domain" description="Rubrerythrin diiron-binding" evidence="1">
    <location>
        <begin position="11"/>
        <end position="60"/>
    </location>
</feature>
<name>A0A7V1LK75_CALAY</name>
<dbReference type="PANTHER" id="PTHR33531:SF10">
    <property type="entry name" value="BLR7895 PROTEIN"/>
    <property type="match status" value="1"/>
</dbReference>
<evidence type="ECO:0000259" key="1">
    <source>
        <dbReference type="Pfam" id="PF02915"/>
    </source>
</evidence>
<comment type="caution">
    <text evidence="2">The sequence shown here is derived from an EMBL/GenBank/DDBJ whole genome shotgun (WGS) entry which is preliminary data.</text>
</comment>
<dbReference type="GO" id="GO:0046872">
    <property type="term" value="F:metal ion binding"/>
    <property type="evidence" value="ECO:0007669"/>
    <property type="project" value="InterPro"/>
</dbReference>
<dbReference type="Pfam" id="PF02915">
    <property type="entry name" value="Rubrerythrin"/>
    <property type="match status" value="2"/>
</dbReference>
<sequence>MEKIIFKTADEVLQYAIEREEEARDFYLEWAEKVMRPEIGDVLKEFAAEEAKHKELLENVRRGNDFAHAGSSVIDLKLGDYHRETDIHHELNYQQALQLAIKREMVAQQLYLFLASISENGKHRELFDGLYKEESKHKERLELMYDDDFMREN</sequence>
<dbReference type="InterPro" id="IPR003251">
    <property type="entry name" value="Rr_diiron-bd_dom"/>
</dbReference>
<protein>
    <recommendedName>
        <fullName evidence="1">Rubrerythrin diiron-binding domain-containing protein</fullName>
    </recommendedName>
</protein>
<dbReference type="AlphaFoldDB" id="A0A7V1LK75"/>
<organism evidence="2">
    <name type="scientific">Caldithrix abyssi</name>
    <dbReference type="NCBI Taxonomy" id="187145"/>
    <lineage>
        <taxon>Bacteria</taxon>
        <taxon>Pseudomonadati</taxon>
        <taxon>Calditrichota</taxon>
        <taxon>Calditrichia</taxon>
        <taxon>Calditrichales</taxon>
        <taxon>Calditrichaceae</taxon>
        <taxon>Caldithrix</taxon>
    </lineage>
</organism>
<dbReference type="GO" id="GO:0016491">
    <property type="term" value="F:oxidoreductase activity"/>
    <property type="evidence" value="ECO:0007669"/>
    <property type="project" value="InterPro"/>
</dbReference>
<evidence type="ECO:0000313" key="2">
    <source>
        <dbReference type="EMBL" id="HED09491.1"/>
    </source>
</evidence>
<dbReference type="Proteomes" id="UP000886005">
    <property type="component" value="Unassembled WGS sequence"/>
</dbReference>
<proteinExistence type="predicted"/>
<dbReference type="InterPro" id="IPR012347">
    <property type="entry name" value="Ferritin-like"/>
</dbReference>
<reference evidence="2" key="1">
    <citation type="journal article" date="2020" name="mSystems">
        <title>Genome- and Community-Level Interaction Insights into Carbon Utilization and Element Cycling Functions of Hydrothermarchaeota in Hydrothermal Sediment.</title>
        <authorList>
            <person name="Zhou Z."/>
            <person name="Liu Y."/>
            <person name="Xu W."/>
            <person name="Pan J."/>
            <person name="Luo Z.H."/>
            <person name="Li M."/>
        </authorList>
    </citation>
    <scope>NUCLEOTIDE SEQUENCE [LARGE SCALE GENOMIC DNA]</scope>
    <source>
        <strain evidence="2">HyVt-456</strain>
    </source>
</reference>
<dbReference type="Gene3D" id="1.20.1260.10">
    <property type="match status" value="1"/>
</dbReference>
<dbReference type="SUPFAM" id="SSF47240">
    <property type="entry name" value="Ferritin-like"/>
    <property type="match status" value="1"/>
</dbReference>
<dbReference type="CDD" id="cd01045">
    <property type="entry name" value="Ferritin_like_AB"/>
    <property type="match status" value="1"/>
</dbReference>
<dbReference type="PANTHER" id="PTHR33531">
    <property type="entry name" value="RUBRERYTHRIN SUBFAMILY"/>
    <property type="match status" value="1"/>
</dbReference>
<gene>
    <name evidence="2" type="ORF">ENJ10_02285</name>
</gene>
<feature type="domain" description="Rubrerythrin diiron-binding" evidence="1">
    <location>
        <begin position="96"/>
        <end position="149"/>
    </location>
</feature>
<dbReference type="EMBL" id="DRLD01000065">
    <property type="protein sequence ID" value="HED09491.1"/>
    <property type="molecule type" value="Genomic_DNA"/>
</dbReference>
<accession>A0A7V1LK75</accession>
<dbReference type="InterPro" id="IPR009078">
    <property type="entry name" value="Ferritin-like_SF"/>
</dbReference>